<dbReference type="EMBL" id="JYDL01000747">
    <property type="protein sequence ID" value="KRX12136.1"/>
    <property type="molecule type" value="Genomic_DNA"/>
</dbReference>
<gene>
    <name evidence="1" type="ORF">T07_7899</name>
</gene>
<reference evidence="1 2" key="1">
    <citation type="submission" date="2015-01" db="EMBL/GenBank/DDBJ databases">
        <title>Evolution of Trichinella species and genotypes.</title>
        <authorList>
            <person name="Korhonen P.K."/>
            <person name="Edoardo P."/>
            <person name="Giuseppe L.R."/>
            <person name="Gasser R.B."/>
        </authorList>
    </citation>
    <scope>NUCLEOTIDE SEQUENCE [LARGE SCALE GENOMIC DNA]</scope>
    <source>
        <strain evidence="1">ISS37</strain>
    </source>
</reference>
<evidence type="ECO:0000313" key="2">
    <source>
        <dbReference type="Proteomes" id="UP000054630"/>
    </source>
</evidence>
<name>A0A0V0RD32_9BILA</name>
<accession>A0A0V0RD32</accession>
<feature type="non-terminal residue" evidence="1">
    <location>
        <position position="1"/>
    </location>
</feature>
<dbReference type="Proteomes" id="UP000054630">
    <property type="component" value="Unassembled WGS sequence"/>
</dbReference>
<protein>
    <submittedName>
        <fullName evidence="1">Uncharacterized protein</fullName>
    </submittedName>
</protein>
<organism evidence="1 2">
    <name type="scientific">Trichinella nelsoni</name>
    <dbReference type="NCBI Taxonomy" id="6336"/>
    <lineage>
        <taxon>Eukaryota</taxon>
        <taxon>Metazoa</taxon>
        <taxon>Ecdysozoa</taxon>
        <taxon>Nematoda</taxon>
        <taxon>Enoplea</taxon>
        <taxon>Dorylaimia</taxon>
        <taxon>Trichinellida</taxon>
        <taxon>Trichinellidae</taxon>
        <taxon>Trichinella</taxon>
    </lineage>
</organism>
<proteinExistence type="predicted"/>
<dbReference type="AlphaFoldDB" id="A0A0V0RD32"/>
<comment type="caution">
    <text evidence="1">The sequence shown here is derived from an EMBL/GenBank/DDBJ whole genome shotgun (WGS) entry which is preliminary data.</text>
</comment>
<sequence length="140" mass="16015">LLLQLLHLRRRVLHAPQLLPDRRVALVHELPQRRVVELVQRHHQQQELHGLDREGQVEVEQRRLLDLRRERRRRHGEGGGGDDGEGLEEVGFGWGFGDGDLEREELGLGYGGSRGRDWDLGGGHDHVGHGGFKSLSFFFK</sequence>
<evidence type="ECO:0000313" key="1">
    <source>
        <dbReference type="EMBL" id="KRX12136.1"/>
    </source>
</evidence>
<keyword evidence="2" id="KW-1185">Reference proteome</keyword>